<sequence>MGARYGMCRDRRGRQRDNRSKELRPTRRQKKKKSREPSPTGAAKRQNIRRMIRSWMGGERVDIRDRRERVRGREDCDLEGAVVKPLAAIGIEIFLERAVVKLLP</sequence>
<feature type="region of interest" description="Disordered" evidence="1">
    <location>
        <begin position="1"/>
        <end position="47"/>
    </location>
</feature>
<name>A0A8X6VHK7_TRICX</name>
<keyword evidence="3" id="KW-1185">Reference proteome</keyword>
<reference evidence="2" key="1">
    <citation type="submission" date="2020-08" db="EMBL/GenBank/DDBJ databases">
        <title>Multicomponent nature underlies the extraordinary mechanical properties of spider dragline silk.</title>
        <authorList>
            <person name="Kono N."/>
            <person name="Nakamura H."/>
            <person name="Mori M."/>
            <person name="Yoshida Y."/>
            <person name="Ohtoshi R."/>
            <person name="Malay A.D."/>
            <person name="Moran D.A.P."/>
            <person name="Tomita M."/>
            <person name="Numata K."/>
            <person name="Arakawa K."/>
        </authorList>
    </citation>
    <scope>NUCLEOTIDE SEQUENCE</scope>
</reference>
<accession>A0A8X6VHK7</accession>
<evidence type="ECO:0000256" key="1">
    <source>
        <dbReference type="SAM" id="MobiDB-lite"/>
    </source>
</evidence>
<proteinExistence type="predicted"/>
<feature type="compositionally biased region" description="Basic and acidic residues" evidence="1">
    <location>
        <begin position="7"/>
        <end position="25"/>
    </location>
</feature>
<gene>
    <name evidence="2" type="ORF">TNCV_2680971</name>
</gene>
<organism evidence="2 3">
    <name type="scientific">Trichonephila clavipes</name>
    <name type="common">Golden silk orbweaver</name>
    <name type="synonym">Nephila clavipes</name>
    <dbReference type="NCBI Taxonomy" id="2585209"/>
    <lineage>
        <taxon>Eukaryota</taxon>
        <taxon>Metazoa</taxon>
        <taxon>Ecdysozoa</taxon>
        <taxon>Arthropoda</taxon>
        <taxon>Chelicerata</taxon>
        <taxon>Arachnida</taxon>
        <taxon>Araneae</taxon>
        <taxon>Araneomorphae</taxon>
        <taxon>Entelegynae</taxon>
        <taxon>Araneoidea</taxon>
        <taxon>Nephilidae</taxon>
        <taxon>Trichonephila</taxon>
    </lineage>
</organism>
<protein>
    <submittedName>
        <fullName evidence="2">Uncharacterized protein</fullName>
    </submittedName>
</protein>
<comment type="caution">
    <text evidence="2">The sequence shown here is derived from an EMBL/GenBank/DDBJ whole genome shotgun (WGS) entry which is preliminary data.</text>
</comment>
<evidence type="ECO:0000313" key="3">
    <source>
        <dbReference type="Proteomes" id="UP000887159"/>
    </source>
</evidence>
<dbReference type="EMBL" id="BMAU01021258">
    <property type="protein sequence ID" value="GFY06305.1"/>
    <property type="molecule type" value="Genomic_DNA"/>
</dbReference>
<dbReference type="Proteomes" id="UP000887159">
    <property type="component" value="Unassembled WGS sequence"/>
</dbReference>
<evidence type="ECO:0000313" key="2">
    <source>
        <dbReference type="EMBL" id="GFY06305.1"/>
    </source>
</evidence>
<dbReference type="AlphaFoldDB" id="A0A8X6VHK7"/>